<sequence>QIMYGALLRYGEVLYFFQHKANNTMHTLTMVSLYGLENEFLLAESSGTVWVCQAQGNNTLVVINVKTILTCVAMVLYIFLIPDTDLLQLYLAMDKLGADIGNMGGASENDNNVSDDDNDHDEVLPVGV</sequence>
<dbReference type="AlphaFoldDB" id="W4KN37"/>
<keyword evidence="3" id="KW-1185">Reference proteome</keyword>
<protein>
    <submittedName>
        <fullName evidence="2">Uncharacterized protein</fullName>
    </submittedName>
</protein>
<gene>
    <name evidence="2" type="ORF">HETIRDRAFT_307532</name>
</gene>
<dbReference type="HOGENOM" id="CLU_1964769_0_0_1"/>
<reference evidence="2 3" key="1">
    <citation type="journal article" date="2012" name="New Phytol.">
        <title>Insight into trade-off between wood decay and parasitism from the genome of a fungal forest pathogen.</title>
        <authorList>
            <person name="Olson A."/>
            <person name="Aerts A."/>
            <person name="Asiegbu F."/>
            <person name="Belbahri L."/>
            <person name="Bouzid O."/>
            <person name="Broberg A."/>
            <person name="Canback B."/>
            <person name="Coutinho P.M."/>
            <person name="Cullen D."/>
            <person name="Dalman K."/>
            <person name="Deflorio G."/>
            <person name="van Diepen L.T."/>
            <person name="Dunand C."/>
            <person name="Duplessis S."/>
            <person name="Durling M."/>
            <person name="Gonthier P."/>
            <person name="Grimwood J."/>
            <person name="Fossdal C.G."/>
            <person name="Hansson D."/>
            <person name="Henrissat B."/>
            <person name="Hietala A."/>
            <person name="Himmelstrand K."/>
            <person name="Hoffmeister D."/>
            <person name="Hogberg N."/>
            <person name="James T.Y."/>
            <person name="Karlsson M."/>
            <person name="Kohler A."/>
            <person name="Kues U."/>
            <person name="Lee Y.H."/>
            <person name="Lin Y.C."/>
            <person name="Lind M."/>
            <person name="Lindquist E."/>
            <person name="Lombard V."/>
            <person name="Lucas S."/>
            <person name="Lunden K."/>
            <person name="Morin E."/>
            <person name="Murat C."/>
            <person name="Park J."/>
            <person name="Raffaello T."/>
            <person name="Rouze P."/>
            <person name="Salamov A."/>
            <person name="Schmutz J."/>
            <person name="Solheim H."/>
            <person name="Stahlberg J."/>
            <person name="Velez H."/>
            <person name="de Vries R.P."/>
            <person name="Wiebenga A."/>
            <person name="Woodward S."/>
            <person name="Yakovlev I."/>
            <person name="Garbelotto M."/>
            <person name="Martin F."/>
            <person name="Grigoriev I.V."/>
            <person name="Stenlid J."/>
        </authorList>
    </citation>
    <scope>NUCLEOTIDE SEQUENCE [LARGE SCALE GENOMIC DNA]</scope>
    <source>
        <strain evidence="2 3">TC 32-1</strain>
    </source>
</reference>
<dbReference type="GeneID" id="20669498"/>
<feature type="region of interest" description="Disordered" evidence="1">
    <location>
        <begin position="107"/>
        <end position="128"/>
    </location>
</feature>
<dbReference type="EMBL" id="KI925454">
    <property type="protein sequence ID" value="ETW86461.1"/>
    <property type="molecule type" value="Genomic_DNA"/>
</dbReference>
<name>W4KN37_HETIT</name>
<dbReference type="Proteomes" id="UP000030671">
    <property type="component" value="Unassembled WGS sequence"/>
</dbReference>
<dbReference type="OrthoDB" id="2753930at2759"/>
<dbReference type="RefSeq" id="XP_009540482.1">
    <property type="nucleotide sequence ID" value="XM_009542187.1"/>
</dbReference>
<feature type="non-terminal residue" evidence="2">
    <location>
        <position position="1"/>
    </location>
</feature>
<organism evidence="2 3">
    <name type="scientific">Heterobasidion irregulare (strain TC 32-1)</name>
    <dbReference type="NCBI Taxonomy" id="747525"/>
    <lineage>
        <taxon>Eukaryota</taxon>
        <taxon>Fungi</taxon>
        <taxon>Dikarya</taxon>
        <taxon>Basidiomycota</taxon>
        <taxon>Agaricomycotina</taxon>
        <taxon>Agaricomycetes</taxon>
        <taxon>Russulales</taxon>
        <taxon>Bondarzewiaceae</taxon>
        <taxon>Heterobasidion</taxon>
        <taxon>Heterobasidion annosum species complex</taxon>
    </lineage>
</organism>
<evidence type="ECO:0000256" key="1">
    <source>
        <dbReference type="SAM" id="MobiDB-lite"/>
    </source>
</evidence>
<proteinExistence type="predicted"/>
<dbReference type="KEGG" id="hir:HETIRDRAFT_307532"/>
<evidence type="ECO:0000313" key="3">
    <source>
        <dbReference type="Proteomes" id="UP000030671"/>
    </source>
</evidence>
<dbReference type="InParanoid" id="W4KN37"/>
<accession>W4KN37</accession>
<evidence type="ECO:0000313" key="2">
    <source>
        <dbReference type="EMBL" id="ETW86461.1"/>
    </source>
</evidence>